<accession>A0A069QM66</accession>
<protein>
    <submittedName>
        <fullName evidence="1">Uncharacterized protein</fullName>
    </submittedName>
</protein>
<evidence type="ECO:0000313" key="1">
    <source>
        <dbReference type="EMBL" id="KDR50936.1"/>
    </source>
</evidence>
<name>A0A069QM66_HOYLO</name>
<sequence>MYMRYYKFAVISTLKYNTQVWDETPYVLRKSKMQQDMIMPTIDTR</sequence>
<organism evidence="1 2">
    <name type="scientific">Hoylesella loescheii DSM 19665 = JCM 12249 = ATCC 15930</name>
    <dbReference type="NCBI Taxonomy" id="1122985"/>
    <lineage>
        <taxon>Bacteria</taxon>
        <taxon>Pseudomonadati</taxon>
        <taxon>Bacteroidota</taxon>
        <taxon>Bacteroidia</taxon>
        <taxon>Bacteroidales</taxon>
        <taxon>Prevotellaceae</taxon>
        <taxon>Hoylesella</taxon>
    </lineage>
</organism>
<dbReference type="PATRIC" id="fig|1122985.7.peg.3113"/>
<proteinExistence type="predicted"/>
<dbReference type="EMBL" id="JNGW01000130">
    <property type="protein sequence ID" value="KDR50936.1"/>
    <property type="molecule type" value="Genomic_DNA"/>
</dbReference>
<gene>
    <name evidence="1" type="ORF">HMPREF1991_03009</name>
</gene>
<dbReference type="AlphaFoldDB" id="A0A069QM66"/>
<dbReference type="Proteomes" id="UP000027442">
    <property type="component" value="Unassembled WGS sequence"/>
</dbReference>
<reference evidence="1 2" key="1">
    <citation type="submission" date="2013-08" db="EMBL/GenBank/DDBJ databases">
        <authorList>
            <person name="Weinstock G."/>
            <person name="Sodergren E."/>
            <person name="Wylie T."/>
            <person name="Fulton L."/>
            <person name="Fulton R."/>
            <person name="Fronick C."/>
            <person name="O'Laughlin M."/>
            <person name="Godfrey J."/>
            <person name="Miner T."/>
            <person name="Herter B."/>
            <person name="Appelbaum E."/>
            <person name="Cordes M."/>
            <person name="Lek S."/>
            <person name="Wollam A."/>
            <person name="Pepin K.H."/>
            <person name="Palsikar V.B."/>
            <person name="Mitreva M."/>
            <person name="Wilson R.K."/>
        </authorList>
    </citation>
    <scope>NUCLEOTIDE SEQUENCE [LARGE SCALE GENOMIC DNA]</scope>
    <source>
        <strain evidence="1 2">ATCC 15930</strain>
    </source>
</reference>
<keyword evidence="2" id="KW-1185">Reference proteome</keyword>
<comment type="caution">
    <text evidence="1">The sequence shown here is derived from an EMBL/GenBank/DDBJ whole genome shotgun (WGS) entry which is preliminary data.</text>
</comment>
<evidence type="ECO:0000313" key="2">
    <source>
        <dbReference type="Proteomes" id="UP000027442"/>
    </source>
</evidence>
<dbReference type="HOGENOM" id="CLU_3203517_0_0_10"/>